<comment type="caution">
    <text evidence="1">The sequence shown here is derived from an EMBL/GenBank/DDBJ whole genome shotgun (WGS) entry which is preliminary data.</text>
</comment>
<protein>
    <submittedName>
        <fullName evidence="1">Uncharacterized protein</fullName>
    </submittedName>
</protein>
<gene>
    <name evidence="1" type="ORF">MRB53_029352</name>
</gene>
<keyword evidence="2" id="KW-1185">Reference proteome</keyword>
<dbReference type="Proteomes" id="UP001234297">
    <property type="component" value="Chromosome 9"/>
</dbReference>
<organism evidence="1 2">
    <name type="scientific">Persea americana</name>
    <name type="common">Avocado</name>
    <dbReference type="NCBI Taxonomy" id="3435"/>
    <lineage>
        <taxon>Eukaryota</taxon>
        <taxon>Viridiplantae</taxon>
        <taxon>Streptophyta</taxon>
        <taxon>Embryophyta</taxon>
        <taxon>Tracheophyta</taxon>
        <taxon>Spermatophyta</taxon>
        <taxon>Magnoliopsida</taxon>
        <taxon>Magnoliidae</taxon>
        <taxon>Laurales</taxon>
        <taxon>Lauraceae</taxon>
        <taxon>Persea</taxon>
    </lineage>
</organism>
<dbReference type="EMBL" id="CM056817">
    <property type="protein sequence ID" value="KAJ8620823.1"/>
    <property type="molecule type" value="Genomic_DNA"/>
</dbReference>
<evidence type="ECO:0000313" key="2">
    <source>
        <dbReference type="Proteomes" id="UP001234297"/>
    </source>
</evidence>
<accession>A0ACC2KII6</accession>
<reference evidence="1 2" key="1">
    <citation type="journal article" date="2022" name="Hortic Res">
        <title>A haplotype resolved chromosomal level avocado genome allows analysis of novel avocado genes.</title>
        <authorList>
            <person name="Nath O."/>
            <person name="Fletcher S.J."/>
            <person name="Hayward A."/>
            <person name="Shaw L.M."/>
            <person name="Masouleh A.K."/>
            <person name="Furtado A."/>
            <person name="Henry R.J."/>
            <person name="Mitter N."/>
        </authorList>
    </citation>
    <scope>NUCLEOTIDE SEQUENCE [LARGE SCALE GENOMIC DNA]</scope>
    <source>
        <strain evidence="2">cv. Hass</strain>
    </source>
</reference>
<evidence type="ECO:0000313" key="1">
    <source>
        <dbReference type="EMBL" id="KAJ8620823.1"/>
    </source>
</evidence>
<proteinExistence type="predicted"/>
<name>A0ACC2KII6_PERAE</name>
<sequence>MERKAEYVAPASAIGGDGKGEKSSDEREGTTIGPRTFSTREAEAQATLLALNSLKVSAQSSVILCLDALEFVNTIKGKCEWLVDPIINDIQARGRCFESLEVVYEPRKLDKVAHKREPWYLPEKIGATSCSETHLSVFTPLTHYWTESTGACRS</sequence>